<keyword evidence="2" id="KW-1185">Reference proteome</keyword>
<gene>
    <name evidence="1" type="ORF">OSTQU699_LOCUS5071</name>
</gene>
<dbReference type="AlphaFoldDB" id="A0A8S1IX76"/>
<organism evidence="1 2">
    <name type="scientific">Ostreobium quekettii</name>
    <dbReference type="NCBI Taxonomy" id="121088"/>
    <lineage>
        <taxon>Eukaryota</taxon>
        <taxon>Viridiplantae</taxon>
        <taxon>Chlorophyta</taxon>
        <taxon>core chlorophytes</taxon>
        <taxon>Ulvophyceae</taxon>
        <taxon>TCBD clade</taxon>
        <taxon>Bryopsidales</taxon>
        <taxon>Ostreobineae</taxon>
        <taxon>Ostreobiaceae</taxon>
        <taxon>Ostreobium</taxon>
    </lineage>
</organism>
<sequence>MDSWGARQFAMEGSHFLAEEKTALERHVQKLVREGKLPASAADGILEASAADGAASTSVPTVRRGRPASEFVYQHVKGVIPGNNLPTMKEWGLGTSVGFGGSRWTVNDVSVFDIEEGKRMAKTPRKEPTVFEMKRAAAIQKAAAESPTVNGYRLYPNMTPGRAFMWGTIVAVTGMAIGTKAAMVALEIKELDDVSVRMRQVLRPYVEYIASAMRPWRGLIVAAGEQTDVQNSAVADVARRMKAFLEER</sequence>
<reference evidence="1" key="1">
    <citation type="submission" date="2020-12" db="EMBL/GenBank/DDBJ databases">
        <authorList>
            <person name="Iha C."/>
        </authorList>
    </citation>
    <scope>NUCLEOTIDE SEQUENCE</scope>
</reference>
<comment type="caution">
    <text evidence="1">The sequence shown here is derived from an EMBL/GenBank/DDBJ whole genome shotgun (WGS) entry which is preliminary data.</text>
</comment>
<evidence type="ECO:0000313" key="2">
    <source>
        <dbReference type="Proteomes" id="UP000708148"/>
    </source>
</evidence>
<name>A0A8S1IX76_9CHLO</name>
<dbReference type="EMBL" id="CAJHUC010001099">
    <property type="protein sequence ID" value="CAD7699712.1"/>
    <property type="molecule type" value="Genomic_DNA"/>
</dbReference>
<proteinExistence type="predicted"/>
<protein>
    <submittedName>
        <fullName evidence="1">Uncharacterized protein</fullName>
    </submittedName>
</protein>
<dbReference type="Proteomes" id="UP000708148">
    <property type="component" value="Unassembled WGS sequence"/>
</dbReference>
<dbReference type="OrthoDB" id="513143at2759"/>
<evidence type="ECO:0000313" key="1">
    <source>
        <dbReference type="EMBL" id="CAD7699712.1"/>
    </source>
</evidence>
<accession>A0A8S1IX76</accession>